<dbReference type="AlphaFoldDB" id="A0A220MIJ7"/>
<dbReference type="InterPro" id="IPR032096">
    <property type="entry name" value="DUF4815"/>
</dbReference>
<evidence type="ECO:0000259" key="1">
    <source>
        <dbReference type="Pfam" id="PF16075"/>
    </source>
</evidence>
<protein>
    <submittedName>
        <fullName evidence="2">DUF4815 domain-containing protein</fullName>
    </submittedName>
</protein>
<sequence>MAKEVYNRFDPTNRWKSVDFVGGRRVQTAELNEMQAMSLYRDKQIGDVIFGSGHILEGGQLLINKEKTLVIVSAARVYLGGIIHDVPETALTIKGTGEESIGLRVNPQTITYEDDPTLYDPAVGFFNYGMPGAQRTILNPTWVVDDPEATHMYRLVNGDLITSKLPPELEGFTPILARRSYDTNGSFLVSGMDGYIEPRDAANVTLVIDAGRAYVLGYQIDKLVPLRLAIPKALDTRVVVNETKTYLSNTSFYPLNSKPVKALQTVTATVEKTQTITRGNVAGTSDLLPMTPVVDIVSIQAGSTSYVKGTDFQLSGDAVDWSLAGAEPSGGTSYTVTYRYTKLMVIGTDVTLDNNGVKWLGSDRPVPNSTFQTTYEFFLGRKDVYYLTYQGEVHVIHGQSDMNPYPPSSPPDVLELGELYLPPNSNAVVVSNRKPKRLTMLELRSLLDRLERAEYNQALADLDRAAQNSDPSLAKKGVFTDNFTNFERSDVTHPDFDAMINPREKTVQLAVENSFIEMQVNQAASTVRFHERLITLPYTEEVLIDQPFATEIMNVNPYQVFGNLATIRLTPSHDTWVETSTVTQSVWGWWADWRSTGTTRTETKVILDEQVPFIRQREVTVVGEGFEPNSDNIKATFDGIPVNLTPINGSAAGTLPNTMRANAQGRFSCTFMIPANVRTGTREVYFWNEV</sequence>
<reference evidence="2 3" key="1">
    <citation type="submission" date="2016-11" db="EMBL/GenBank/DDBJ databases">
        <authorList>
            <person name="Jaros S."/>
            <person name="Januszkiewicz K."/>
            <person name="Wedrychowicz H."/>
        </authorList>
    </citation>
    <scope>NUCLEOTIDE SEQUENCE [LARGE SCALE GENOMIC DNA]</scope>
    <source>
        <strain evidence="2 3">NF2</strain>
    </source>
</reference>
<dbReference type="Proteomes" id="UP000197781">
    <property type="component" value="Chromosome"/>
</dbReference>
<dbReference type="RefSeq" id="WP_088908148.1">
    <property type="nucleotide sequence ID" value="NZ_CP018145.1"/>
</dbReference>
<dbReference type="EMBL" id="CP018145">
    <property type="protein sequence ID" value="ASJ54400.1"/>
    <property type="molecule type" value="Genomic_DNA"/>
</dbReference>
<organism evidence="2 3">
    <name type="scientific">Brevibacillus formosus</name>
    <dbReference type="NCBI Taxonomy" id="54913"/>
    <lineage>
        <taxon>Bacteria</taxon>
        <taxon>Bacillati</taxon>
        <taxon>Bacillota</taxon>
        <taxon>Bacilli</taxon>
        <taxon>Bacillales</taxon>
        <taxon>Paenibacillaceae</taxon>
        <taxon>Brevibacillus</taxon>
    </lineage>
</organism>
<gene>
    <name evidence="2" type="ORF">BP422_13035</name>
</gene>
<dbReference type="Pfam" id="PF16075">
    <property type="entry name" value="DUF4815"/>
    <property type="match status" value="1"/>
</dbReference>
<evidence type="ECO:0000313" key="3">
    <source>
        <dbReference type="Proteomes" id="UP000197781"/>
    </source>
</evidence>
<proteinExistence type="predicted"/>
<dbReference type="KEGG" id="bfm:BP422_13035"/>
<name>A0A220MIJ7_9BACL</name>
<feature type="domain" description="DUF4815" evidence="1">
    <location>
        <begin position="4"/>
        <end position="583"/>
    </location>
</feature>
<evidence type="ECO:0000313" key="2">
    <source>
        <dbReference type="EMBL" id="ASJ54400.1"/>
    </source>
</evidence>
<accession>A0A220MIJ7</accession>